<gene>
    <name evidence="1" type="ORF">BN961_01618</name>
</gene>
<keyword evidence="2" id="KW-1185">Reference proteome</keyword>
<comment type="caution">
    <text evidence="1">The sequence shown here is derived from an EMBL/GenBank/DDBJ whole genome shotgun (WGS) entry which is preliminary data.</text>
</comment>
<evidence type="ECO:0000313" key="2">
    <source>
        <dbReference type="Proteomes" id="UP000035762"/>
    </source>
</evidence>
<dbReference type="STRING" id="1035.BN961_01618"/>
<dbReference type="EMBL" id="CCAZ020000001">
    <property type="protein sequence ID" value="CEG08204.1"/>
    <property type="molecule type" value="Genomic_DNA"/>
</dbReference>
<dbReference type="AlphaFoldDB" id="A0A090MRE3"/>
<proteinExistence type="predicted"/>
<evidence type="ECO:0000313" key="1">
    <source>
        <dbReference type="EMBL" id="CEG08204.1"/>
    </source>
</evidence>
<sequence length="660" mass="70223">MADGVSLDLGDLAFAIAERAQRFRHGAVDDLPVAAACELLKLHQREVGLDARGVAIHHQADGAGRRHHRGLRVAEAVGLAEFKRTVPYRLGMIDDVGLRAGGMIERHRIDGERLVTGRFAVCCAAMVADHAQHVARVLLVAGEGAKLGGHFGGGRIGRAGHDRGEGAAQRAAFLGVIGQAHGHQEAADVGIAEAERAEFVGEFSNGLRRELRHHYRDLEHDGPQPAQMLVGIRIETAGVCVVERQEVGGGEVARRVVEEHVFRARVRRADVAGRLAGVPVVHRGVEVQAGIGGGPCGVADLFPQIAGLERLGDLAVGAADQIPRPVGFHRAQEVVLQRDGVVGVLAGDGEVGFRIPVGVVGVERNVGVALTRELDHALDHVVGHERAAGELDLTLQRRVLLGQVAVVAGAFTVHAGLHDGLEVLLVDLGARDQRRDLLLLAHLPVDIGLDVRMIGIDHHHLRRAARGAARLDRARSAVADLEEAHQARRAAAARQLLAFAAQPREVRAGARAILEQARLTHPQIHDAAFVDEVVLDALDEAGVRLRMFVRRLRLGQLAGLPVDVIVALAGTVDAVGPVQAGVEPLRRVRRDHLPGEHEAQFVVEGVGVVFRRKVAAFPAPVGPAAGEAVEDLLGGEFADEALGLGQGGERFGVRHRAPQP</sequence>
<organism evidence="1 2">
    <name type="scientific">Afipia felis</name>
    <name type="common">Cat scratch disease bacillus</name>
    <dbReference type="NCBI Taxonomy" id="1035"/>
    <lineage>
        <taxon>Bacteria</taxon>
        <taxon>Pseudomonadati</taxon>
        <taxon>Pseudomonadota</taxon>
        <taxon>Alphaproteobacteria</taxon>
        <taxon>Hyphomicrobiales</taxon>
        <taxon>Nitrobacteraceae</taxon>
        <taxon>Afipia</taxon>
    </lineage>
</organism>
<accession>A0A090MRE3</accession>
<name>A0A090MRE3_AFIFE</name>
<dbReference type="Proteomes" id="UP000035762">
    <property type="component" value="Unassembled WGS sequence"/>
</dbReference>
<reference evidence="1 2" key="1">
    <citation type="journal article" date="2014" name="Genome Announc.">
        <title>Genome Sequence of Afipia felis Strain 76713, Isolated in Hospital Water Using an Amoeba Co-Culture Procedure.</title>
        <authorList>
            <person name="Benamar S."/>
            <person name="La Scola B."/>
            <person name="Croce O."/>
        </authorList>
    </citation>
    <scope>NUCLEOTIDE SEQUENCE [LARGE SCALE GENOMIC DNA]</scope>
    <source>
        <strain evidence="1 2">76713</strain>
    </source>
</reference>
<protein>
    <submittedName>
        <fullName evidence="1">Uncharacterized protein</fullName>
    </submittedName>
</protein>